<reference evidence="1 2" key="1">
    <citation type="submission" date="2022-11" db="EMBL/GenBank/DDBJ databases">
        <title>Whole genome sequence of Eschrichtius robustus ER-17-0199.</title>
        <authorList>
            <person name="Bruniche-Olsen A."/>
            <person name="Black A.N."/>
            <person name="Fields C.J."/>
            <person name="Walden K."/>
            <person name="Dewoody J.A."/>
        </authorList>
    </citation>
    <scope>NUCLEOTIDE SEQUENCE [LARGE SCALE GENOMIC DNA]</scope>
    <source>
        <strain evidence="1">ER-17-0199</strain>
        <tissue evidence="1">Blubber</tissue>
    </source>
</reference>
<name>A0AB34H605_ESCRO</name>
<comment type="caution">
    <text evidence="1">The sequence shown here is derived from an EMBL/GenBank/DDBJ whole genome shotgun (WGS) entry which is preliminary data.</text>
</comment>
<evidence type="ECO:0000313" key="2">
    <source>
        <dbReference type="Proteomes" id="UP001159641"/>
    </source>
</evidence>
<protein>
    <submittedName>
        <fullName evidence="1">Uncharacterized protein</fullName>
    </submittedName>
</protein>
<proteinExistence type="predicted"/>
<dbReference type="EMBL" id="JAIQCJ010001998">
    <property type="protein sequence ID" value="KAJ8786120.1"/>
    <property type="molecule type" value="Genomic_DNA"/>
</dbReference>
<keyword evidence="2" id="KW-1185">Reference proteome</keyword>
<gene>
    <name evidence="1" type="ORF">J1605_006554</name>
</gene>
<accession>A0AB34H605</accession>
<sequence length="83" mass="9165">MPRPCPPVEDLESVTHSGLEYTDSVDELTPFRGPKETQSLSAFKEKRWLQQLGIARVLAKKSISNLTTQGGLTACENPPEILL</sequence>
<dbReference type="AlphaFoldDB" id="A0AB34H605"/>
<dbReference type="Proteomes" id="UP001159641">
    <property type="component" value="Unassembled WGS sequence"/>
</dbReference>
<organism evidence="1 2">
    <name type="scientific">Eschrichtius robustus</name>
    <name type="common">California gray whale</name>
    <name type="synonym">Eschrichtius gibbosus</name>
    <dbReference type="NCBI Taxonomy" id="9764"/>
    <lineage>
        <taxon>Eukaryota</taxon>
        <taxon>Metazoa</taxon>
        <taxon>Chordata</taxon>
        <taxon>Craniata</taxon>
        <taxon>Vertebrata</taxon>
        <taxon>Euteleostomi</taxon>
        <taxon>Mammalia</taxon>
        <taxon>Eutheria</taxon>
        <taxon>Laurasiatheria</taxon>
        <taxon>Artiodactyla</taxon>
        <taxon>Whippomorpha</taxon>
        <taxon>Cetacea</taxon>
        <taxon>Mysticeti</taxon>
        <taxon>Eschrichtiidae</taxon>
        <taxon>Eschrichtius</taxon>
    </lineage>
</organism>
<evidence type="ECO:0000313" key="1">
    <source>
        <dbReference type="EMBL" id="KAJ8786120.1"/>
    </source>
</evidence>